<keyword evidence="5" id="KW-0812">Transmembrane</keyword>
<feature type="signal peptide" evidence="11">
    <location>
        <begin position="1"/>
        <end position="20"/>
    </location>
</feature>
<dbReference type="Gene3D" id="2.40.160.10">
    <property type="entry name" value="Porin"/>
    <property type="match status" value="1"/>
</dbReference>
<dbReference type="Proteomes" id="UP000594903">
    <property type="component" value="Chromosome"/>
</dbReference>
<keyword evidence="8" id="KW-0626">Porin</keyword>
<dbReference type="SUPFAM" id="SSF56935">
    <property type="entry name" value="Porins"/>
    <property type="match status" value="1"/>
</dbReference>
<accession>A0A378XH00</accession>
<dbReference type="CDD" id="cd00342">
    <property type="entry name" value="gram_neg_porins"/>
    <property type="match status" value="1"/>
</dbReference>
<evidence type="ECO:0000256" key="2">
    <source>
        <dbReference type="ARBA" id="ARBA00011233"/>
    </source>
</evidence>
<evidence type="ECO:0000256" key="9">
    <source>
        <dbReference type="ARBA" id="ARBA00023136"/>
    </source>
</evidence>
<keyword evidence="16" id="KW-1185">Reference proteome</keyword>
<evidence type="ECO:0000313" key="13">
    <source>
        <dbReference type="EMBL" id="QPT39663.1"/>
    </source>
</evidence>
<dbReference type="GO" id="GO:0046930">
    <property type="term" value="C:pore complex"/>
    <property type="evidence" value="ECO:0007669"/>
    <property type="project" value="UniProtKB-KW"/>
</dbReference>
<gene>
    <name evidence="13" type="ORF">I6G29_11070</name>
    <name evidence="14" type="ORF">NCTC11997_02281</name>
</gene>
<dbReference type="GO" id="GO:0009279">
    <property type="term" value="C:cell outer membrane"/>
    <property type="evidence" value="ECO:0007669"/>
    <property type="project" value="UniProtKB-SubCell"/>
</dbReference>
<evidence type="ECO:0000256" key="8">
    <source>
        <dbReference type="ARBA" id="ARBA00023114"/>
    </source>
</evidence>
<dbReference type="OrthoDB" id="8520696at2"/>
<comment type="subunit">
    <text evidence="2">Homotrimer.</text>
</comment>
<keyword evidence="10" id="KW-0998">Cell outer membrane</keyword>
<comment type="subcellular location">
    <subcellularLocation>
        <location evidence="1">Cell outer membrane</location>
        <topology evidence="1">Multi-pass membrane protein</topology>
    </subcellularLocation>
</comment>
<dbReference type="Proteomes" id="UP000254603">
    <property type="component" value="Unassembled WGS sequence"/>
</dbReference>
<protein>
    <submittedName>
        <fullName evidence="13 14">Porin</fullName>
    </submittedName>
</protein>
<dbReference type="InterPro" id="IPR002299">
    <property type="entry name" value="Porin_Neis"/>
</dbReference>
<dbReference type="AlphaFoldDB" id="A0A378XH00"/>
<evidence type="ECO:0000256" key="11">
    <source>
        <dbReference type="SAM" id="SignalP"/>
    </source>
</evidence>
<dbReference type="EMBL" id="CP065725">
    <property type="protein sequence ID" value="QPT39663.1"/>
    <property type="molecule type" value="Genomic_DNA"/>
</dbReference>
<keyword evidence="6 11" id="KW-0732">Signal</keyword>
<reference evidence="13 16" key="2">
    <citation type="submission" date="2020-12" db="EMBL/GenBank/DDBJ databases">
        <title>FDA dAtabase for Regulatory Grade micrObial Sequences (FDA-ARGOS): Supporting development and validation of Infectious Disease Dx tests.</title>
        <authorList>
            <person name="Sproer C."/>
            <person name="Gronow S."/>
            <person name="Severitt S."/>
            <person name="Schroder I."/>
            <person name="Tallon L."/>
            <person name="Sadzewicz L."/>
            <person name="Zhao X."/>
            <person name="Boylan J."/>
            <person name="Ott S."/>
            <person name="Bowen H."/>
            <person name="Vavikolanu K."/>
            <person name="Mehta A."/>
            <person name="Aluvathingal J."/>
            <person name="Nadendla S."/>
            <person name="Lowell S."/>
            <person name="Myers T."/>
            <person name="Yan Y."/>
            <person name="Sichtig H."/>
        </authorList>
    </citation>
    <scope>NUCLEOTIDE SEQUENCE [LARGE SCALE GENOMIC DNA]</scope>
    <source>
        <strain evidence="13 16">FDAARGOS_872</strain>
    </source>
</reference>
<dbReference type="GO" id="GO:0015288">
    <property type="term" value="F:porin activity"/>
    <property type="evidence" value="ECO:0007669"/>
    <property type="project" value="UniProtKB-KW"/>
</dbReference>
<feature type="domain" description="Porin" evidence="12">
    <location>
        <begin position="7"/>
        <end position="376"/>
    </location>
</feature>
<dbReference type="EMBL" id="UGSB01000001">
    <property type="protein sequence ID" value="SUA57124.1"/>
    <property type="molecule type" value="Genomic_DNA"/>
</dbReference>
<keyword evidence="7" id="KW-0406">Ion transport</keyword>
<dbReference type="Pfam" id="PF13609">
    <property type="entry name" value="Porin_4"/>
    <property type="match status" value="1"/>
</dbReference>
<keyword evidence="4" id="KW-1134">Transmembrane beta strand</keyword>
<evidence type="ECO:0000256" key="4">
    <source>
        <dbReference type="ARBA" id="ARBA00022452"/>
    </source>
</evidence>
<reference evidence="14 15" key="1">
    <citation type="submission" date="2018-06" db="EMBL/GenBank/DDBJ databases">
        <authorList>
            <consortium name="Pathogen Informatics"/>
            <person name="Doyle S."/>
        </authorList>
    </citation>
    <scope>NUCLEOTIDE SEQUENCE [LARGE SCALE GENOMIC DNA]</scope>
    <source>
        <strain evidence="14 15">NCTC11997</strain>
    </source>
</reference>
<proteinExistence type="predicted"/>
<evidence type="ECO:0000313" key="15">
    <source>
        <dbReference type="Proteomes" id="UP000254603"/>
    </source>
</evidence>
<keyword evidence="9" id="KW-0472">Membrane</keyword>
<dbReference type="PRINTS" id="PR00182">
    <property type="entry name" value="ECOLNEIPORIN"/>
</dbReference>
<dbReference type="PANTHER" id="PTHR34501:SF9">
    <property type="entry name" value="MAJOR OUTER MEMBRANE PROTEIN P.IA"/>
    <property type="match status" value="1"/>
</dbReference>
<evidence type="ECO:0000313" key="16">
    <source>
        <dbReference type="Proteomes" id="UP000594903"/>
    </source>
</evidence>
<feature type="chain" id="PRO_5016837411" evidence="11">
    <location>
        <begin position="21"/>
        <end position="405"/>
    </location>
</feature>
<dbReference type="PRINTS" id="PR00184">
    <property type="entry name" value="NEISSPPORIN"/>
</dbReference>
<evidence type="ECO:0000256" key="3">
    <source>
        <dbReference type="ARBA" id="ARBA00022448"/>
    </source>
</evidence>
<keyword evidence="3" id="KW-0813">Transport</keyword>
<dbReference type="InterPro" id="IPR023614">
    <property type="entry name" value="Porin_dom_sf"/>
</dbReference>
<dbReference type="InterPro" id="IPR033900">
    <property type="entry name" value="Gram_neg_porin_domain"/>
</dbReference>
<sequence length="405" mass="43123">MKKTLLAAALVTGFAGVAHAESSVTLYGIVDAGYGYQQEEAKFKGGTATQNGKITTNKIGGHSGVQNGSRWGLKGSEDLGNGTSAIFVLESGFDVMNGRSQQDGRLFGRQAYVGLTGDSWGTFTIGRQYNAGDAFVAPIDPFGTGWGFAGMENVFGGSVSDRYDSVIKYVTPNFAGFQAGLGLVYSDKDVKTKGFGAPTVKEENTQTGVTFGLGYTAGALYVGGSFDYLRNEDTRTVGNIKNEIDRKTKAWNIGGTYDFDVVKLHLLYGGQKDGSISNPALTAYGVGEAYDFYTTGLGGNEFFGDGYTQHSWLAGLSAPVGDAGKVMFSYAGSVADNDKVTINGVAGKLKAKTHNFALGYRHALSKRTSVYGVASYGWSDLDNNRTSHEVETKRTQAIIGLQHRF</sequence>
<dbReference type="RefSeq" id="WP_018575611.1">
    <property type="nucleotide sequence ID" value="NZ_CP065725.1"/>
</dbReference>
<evidence type="ECO:0000256" key="5">
    <source>
        <dbReference type="ARBA" id="ARBA00022692"/>
    </source>
</evidence>
<evidence type="ECO:0000256" key="7">
    <source>
        <dbReference type="ARBA" id="ARBA00023065"/>
    </source>
</evidence>
<evidence type="ECO:0000256" key="6">
    <source>
        <dbReference type="ARBA" id="ARBA00022729"/>
    </source>
</evidence>
<evidence type="ECO:0000259" key="12">
    <source>
        <dbReference type="Pfam" id="PF13609"/>
    </source>
</evidence>
<dbReference type="InterPro" id="IPR001702">
    <property type="entry name" value="Porin_Gram-ve"/>
</dbReference>
<organism evidence="14 15">
    <name type="scientific">Oligella ureolytica</name>
    <dbReference type="NCBI Taxonomy" id="90244"/>
    <lineage>
        <taxon>Bacteria</taxon>
        <taxon>Pseudomonadati</taxon>
        <taxon>Pseudomonadota</taxon>
        <taxon>Betaproteobacteria</taxon>
        <taxon>Burkholderiales</taxon>
        <taxon>Alcaligenaceae</taxon>
        <taxon>Oligella</taxon>
    </lineage>
</organism>
<dbReference type="GO" id="GO:0034220">
    <property type="term" value="P:monoatomic ion transmembrane transport"/>
    <property type="evidence" value="ECO:0007669"/>
    <property type="project" value="InterPro"/>
</dbReference>
<evidence type="ECO:0000256" key="1">
    <source>
        <dbReference type="ARBA" id="ARBA00004571"/>
    </source>
</evidence>
<name>A0A378XH00_9BURK</name>
<evidence type="ECO:0000256" key="10">
    <source>
        <dbReference type="ARBA" id="ARBA00023237"/>
    </source>
</evidence>
<dbReference type="STRING" id="1122619.GCA_000373745_02426"/>
<dbReference type="PANTHER" id="PTHR34501">
    <property type="entry name" value="PROTEIN YDDL-RELATED"/>
    <property type="match status" value="1"/>
</dbReference>
<evidence type="ECO:0000313" key="14">
    <source>
        <dbReference type="EMBL" id="SUA57124.1"/>
    </source>
</evidence>
<dbReference type="InterPro" id="IPR050298">
    <property type="entry name" value="Gram-neg_bact_OMP"/>
</dbReference>